<proteinExistence type="predicted"/>
<dbReference type="RefSeq" id="WP_149677802.1">
    <property type="nucleotide sequence ID" value="NZ_FQZP01000005.1"/>
</dbReference>
<protein>
    <recommendedName>
        <fullName evidence="2">DUF8052 domain-containing protein</fullName>
    </recommendedName>
</protein>
<dbReference type="Pfam" id="PF26226">
    <property type="entry name" value="DUF8052"/>
    <property type="match status" value="1"/>
</dbReference>
<reference evidence="3 4" key="1">
    <citation type="submission" date="2016-11" db="EMBL/GenBank/DDBJ databases">
        <authorList>
            <person name="Varghese N."/>
            <person name="Submissions S."/>
        </authorList>
    </citation>
    <scope>NUCLEOTIDE SEQUENCE [LARGE SCALE GENOMIC DNA]</scope>
    <source>
        <strain evidence="3 4">DSM 19027</strain>
    </source>
</reference>
<evidence type="ECO:0000313" key="3">
    <source>
        <dbReference type="EMBL" id="SHI60806.1"/>
    </source>
</evidence>
<dbReference type="InterPro" id="IPR058365">
    <property type="entry name" value="DUF8052"/>
</dbReference>
<accession>A0A1M6CII7</accession>
<feature type="domain" description="DUF8052" evidence="2">
    <location>
        <begin position="2"/>
        <end position="148"/>
    </location>
</feature>
<evidence type="ECO:0000313" key="4">
    <source>
        <dbReference type="Proteomes" id="UP000324781"/>
    </source>
</evidence>
<dbReference type="AlphaFoldDB" id="A0A1M6CII7"/>
<gene>
    <name evidence="3" type="ORF">SAMN05444373_100533</name>
</gene>
<feature type="compositionally biased region" description="Polar residues" evidence="1">
    <location>
        <begin position="157"/>
        <end position="168"/>
    </location>
</feature>
<evidence type="ECO:0000259" key="2">
    <source>
        <dbReference type="Pfam" id="PF26226"/>
    </source>
</evidence>
<dbReference type="OrthoDB" id="2836917at2"/>
<dbReference type="Proteomes" id="UP000324781">
    <property type="component" value="Unassembled WGS sequence"/>
</dbReference>
<organism evidence="3 4">
    <name type="scientific">Thermoclostridium caenicola</name>
    <dbReference type="NCBI Taxonomy" id="659425"/>
    <lineage>
        <taxon>Bacteria</taxon>
        <taxon>Bacillati</taxon>
        <taxon>Bacillota</taxon>
        <taxon>Clostridia</taxon>
        <taxon>Eubacteriales</taxon>
        <taxon>Oscillospiraceae</taxon>
        <taxon>Thermoclostridium</taxon>
    </lineage>
</organism>
<sequence>MSKYFVVKKHAIVAERPFLLVAHHTNTIGRTLLTEKDIIDQYEVSTIILVHTAENLEQIRELTQWLKEHMREVVQPSSDRYYTLINLVAIFENHIPEDARQFSENYTLRKSFLFSLRGWAQAGLTCVCLPDRKAFCGKGVQDMKQLFAPSPDHESSHSGPAQAQTEQSVVKYTPFNEEAV</sequence>
<name>A0A1M6CII7_9FIRM</name>
<evidence type="ECO:0000256" key="1">
    <source>
        <dbReference type="SAM" id="MobiDB-lite"/>
    </source>
</evidence>
<dbReference type="EMBL" id="FQZP01000005">
    <property type="protein sequence ID" value="SHI60806.1"/>
    <property type="molecule type" value="Genomic_DNA"/>
</dbReference>
<feature type="region of interest" description="Disordered" evidence="1">
    <location>
        <begin position="147"/>
        <end position="168"/>
    </location>
</feature>
<keyword evidence="4" id="KW-1185">Reference proteome</keyword>